<feature type="region of interest" description="Disordered" evidence="1">
    <location>
        <begin position="138"/>
        <end position="180"/>
    </location>
</feature>
<dbReference type="PANTHER" id="PTHR31973:SF195">
    <property type="entry name" value="MUDR FAMILY TRANSPOSASE"/>
    <property type="match status" value="1"/>
</dbReference>
<feature type="compositionally biased region" description="Basic and acidic residues" evidence="1">
    <location>
        <begin position="157"/>
        <end position="168"/>
    </location>
</feature>
<sequence length="431" mass="50438">ALLWLEKHYRRFKARVSGLSVIETHDPHHCVCAHACARALLCCAYVRQCDTEVVINPDKSDEEGDDDLDIWLENMLEEPSSPIYRPSCKRDWPKGCGPQSKLKRKKRKTKRARRKRKAKAKESCCWCKPYTRKRRAWRSEAKRHEDFSPGEDDLTDETSKTESDRSINEESEQEFTEEHPFPNEGLHVYREMGEWDPSCVDRDEYALPLWNEHVETIRLGTVFRTKEEAQTGVMAWNVENLRAVRTKDSNKKSFKVVCRSAEGVPCMWKARVSLNPRVHDMWEVTEWTDKHTCMQVVERNDHKNVTATMISNLLLPKIQKQVTYSVEMVQADVKSAWSVDVSYKKAWHGRKKAIDRLYGTWESNFAQLPQFFAALQRANPDTVVEWEWQDGKMARCSRDREFKFVFWAFGPAIRTFHLCPPIISIDGTHLR</sequence>
<proteinExistence type="predicted"/>
<evidence type="ECO:0000313" key="2">
    <source>
        <dbReference type="EMBL" id="CAA0822989.1"/>
    </source>
</evidence>
<feature type="compositionally biased region" description="Basic and acidic residues" evidence="1">
    <location>
        <begin position="138"/>
        <end position="147"/>
    </location>
</feature>
<feature type="non-terminal residue" evidence="2">
    <location>
        <position position="1"/>
    </location>
</feature>
<comment type="caution">
    <text evidence="2">The sequence shown here is derived from an EMBL/GenBank/DDBJ whole genome shotgun (WGS) entry which is preliminary data.</text>
</comment>
<keyword evidence="3" id="KW-1185">Reference proteome</keyword>
<name>A0A9N7N2I7_STRHE</name>
<evidence type="ECO:0000313" key="3">
    <source>
        <dbReference type="Proteomes" id="UP001153555"/>
    </source>
</evidence>
<gene>
    <name evidence="2" type="ORF">SHERM_20214</name>
</gene>
<dbReference type="Proteomes" id="UP001153555">
    <property type="component" value="Unassembled WGS sequence"/>
</dbReference>
<evidence type="ECO:0000256" key="1">
    <source>
        <dbReference type="SAM" id="MobiDB-lite"/>
    </source>
</evidence>
<reference evidence="2" key="1">
    <citation type="submission" date="2019-12" db="EMBL/GenBank/DDBJ databases">
        <authorList>
            <person name="Scholes J."/>
        </authorList>
    </citation>
    <scope>NUCLEOTIDE SEQUENCE</scope>
</reference>
<dbReference type="AlphaFoldDB" id="A0A9N7N2I7"/>
<dbReference type="EMBL" id="CACSLK010024474">
    <property type="protein sequence ID" value="CAA0822989.1"/>
    <property type="molecule type" value="Genomic_DNA"/>
</dbReference>
<evidence type="ECO:0008006" key="4">
    <source>
        <dbReference type="Google" id="ProtNLM"/>
    </source>
</evidence>
<dbReference type="PANTHER" id="PTHR31973">
    <property type="entry name" value="POLYPROTEIN, PUTATIVE-RELATED"/>
    <property type="match status" value="1"/>
</dbReference>
<dbReference type="OrthoDB" id="683469at2759"/>
<feature type="region of interest" description="Disordered" evidence="1">
    <location>
        <begin position="91"/>
        <end position="117"/>
    </location>
</feature>
<accession>A0A9N7N2I7</accession>
<protein>
    <recommendedName>
        <fullName evidence="4">Transposase MuDR plant domain-containing protein</fullName>
    </recommendedName>
</protein>
<organism evidence="2 3">
    <name type="scientific">Striga hermonthica</name>
    <name type="common">Purple witchweed</name>
    <name type="synonym">Buchnera hermonthica</name>
    <dbReference type="NCBI Taxonomy" id="68872"/>
    <lineage>
        <taxon>Eukaryota</taxon>
        <taxon>Viridiplantae</taxon>
        <taxon>Streptophyta</taxon>
        <taxon>Embryophyta</taxon>
        <taxon>Tracheophyta</taxon>
        <taxon>Spermatophyta</taxon>
        <taxon>Magnoliopsida</taxon>
        <taxon>eudicotyledons</taxon>
        <taxon>Gunneridae</taxon>
        <taxon>Pentapetalae</taxon>
        <taxon>asterids</taxon>
        <taxon>lamiids</taxon>
        <taxon>Lamiales</taxon>
        <taxon>Orobanchaceae</taxon>
        <taxon>Buchnereae</taxon>
        <taxon>Striga</taxon>
    </lineage>
</organism>
<feature type="non-terminal residue" evidence="2">
    <location>
        <position position="431"/>
    </location>
</feature>
<feature type="compositionally biased region" description="Basic residues" evidence="1">
    <location>
        <begin position="101"/>
        <end position="117"/>
    </location>
</feature>